<sequence>MKPSVMEQVEVLCQLLESRKPEVVENSLVELDKLYEKFHSLQLVTALEKACQNLSNPVTAEKLRKLLDTIGRKG</sequence>
<accession>A0A2N1PV18</accession>
<reference evidence="1 2" key="1">
    <citation type="journal article" date="2017" name="ISME J.">
        <title>Potential for microbial H2 and metal transformations associated with novel bacteria and archaea in deep terrestrial subsurface sediments.</title>
        <authorList>
            <person name="Hernsdorf A.W."/>
            <person name="Amano Y."/>
            <person name="Miyakawa K."/>
            <person name="Ise K."/>
            <person name="Suzuki Y."/>
            <person name="Anantharaman K."/>
            <person name="Probst A."/>
            <person name="Burstein D."/>
            <person name="Thomas B.C."/>
            <person name="Banfield J.F."/>
        </authorList>
    </citation>
    <scope>NUCLEOTIDE SEQUENCE [LARGE SCALE GENOMIC DNA]</scope>
    <source>
        <strain evidence="1">HGW-Wallbacteria-1</strain>
    </source>
</reference>
<evidence type="ECO:0000313" key="2">
    <source>
        <dbReference type="Proteomes" id="UP000233256"/>
    </source>
</evidence>
<organism evidence="1 2">
    <name type="scientific">Candidatus Wallbacteria bacterium HGW-Wallbacteria-1</name>
    <dbReference type="NCBI Taxonomy" id="2013854"/>
    <lineage>
        <taxon>Bacteria</taxon>
        <taxon>Candidatus Walliibacteriota</taxon>
    </lineage>
</organism>
<protein>
    <submittedName>
        <fullName evidence="1">Uncharacterized protein</fullName>
    </submittedName>
</protein>
<comment type="caution">
    <text evidence="1">The sequence shown here is derived from an EMBL/GenBank/DDBJ whole genome shotgun (WGS) entry which is preliminary data.</text>
</comment>
<proteinExistence type="predicted"/>
<dbReference type="Proteomes" id="UP000233256">
    <property type="component" value="Unassembled WGS sequence"/>
</dbReference>
<dbReference type="EMBL" id="PGXC01000001">
    <property type="protein sequence ID" value="PKK92184.1"/>
    <property type="molecule type" value="Genomic_DNA"/>
</dbReference>
<name>A0A2N1PV18_9BACT</name>
<dbReference type="AlphaFoldDB" id="A0A2N1PV18"/>
<gene>
    <name evidence="1" type="ORF">CVV64_01880</name>
</gene>
<evidence type="ECO:0000313" key="1">
    <source>
        <dbReference type="EMBL" id="PKK92184.1"/>
    </source>
</evidence>